<sequence length="134" mass="14677">MKQQQLSAVGVGFLFAFTVSLSLGAPLEVDTEKHDFGEIQTIVLDLIESGVSISLDEHQIRLIRADSHYLLIENFIFATADGLIFTLSSEKTLDKGYKPKVVSNFDANDDDAQKVLLSLLGGGHIKTLSIKKAR</sequence>
<dbReference type="VEuPathDB" id="VectorBase:ADIR010252"/>
<evidence type="ECO:0000256" key="1">
    <source>
        <dbReference type="SAM" id="SignalP"/>
    </source>
</evidence>
<feature type="chain" id="PRO_5008130254" evidence="1">
    <location>
        <begin position="25"/>
        <end position="134"/>
    </location>
</feature>
<keyword evidence="1" id="KW-0732">Signal</keyword>
<keyword evidence="3" id="KW-1185">Reference proteome</keyword>
<feature type="signal peptide" evidence="1">
    <location>
        <begin position="1"/>
        <end position="24"/>
    </location>
</feature>
<accession>A0A182NRG2</accession>
<protein>
    <submittedName>
        <fullName evidence="2">Uncharacterized protein</fullName>
    </submittedName>
</protein>
<evidence type="ECO:0000313" key="2">
    <source>
        <dbReference type="EnsemblMetazoa" id="ADIR010252-PA"/>
    </source>
</evidence>
<evidence type="ECO:0000313" key="3">
    <source>
        <dbReference type="Proteomes" id="UP000075884"/>
    </source>
</evidence>
<name>A0A182NRG2_9DIPT</name>
<proteinExistence type="predicted"/>
<organism evidence="2 3">
    <name type="scientific">Anopheles dirus</name>
    <dbReference type="NCBI Taxonomy" id="7168"/>
    <lineage>
        <taxon>Eukaryota</taxon>
        <taxon>Metazoa</taxon>
        <taxon>Ecdysozoa</taxon>
        <taxon>Arthropoda</taxon>
        <taxon>Hexapoda</taxon>
        <taxon>Insecta</taxon>
        <taxon>Pterygota</taxon>
        <taxon>Neoptera</taxon>
        <taxon>Endopterygota</taxon>
        <taxon>Diptera</taxon>
        <taxon>Nematocera</taxon>
        <taxon>Culicoidea</taxon>
        <taxon>Culicidae</taxon>
        <taxon>Anophelinae</taxon>
        <taxon>Anopheles</taxon>
    </lineage>
</organism>
<dbReference type="EnsemblMetazoa" id="ADIR010252-RA">
    <property type="protein sequence ID" value="ADIR010252-PA"/>
    <property type="gene ID" value="ADIR010252"/>
</dbReference>
<reference evidence="3" key="1">
    <citation type="submission" date="2013-03" db="EMBL/GenBank/DDBJ databases">
        <title>The Genome Sequence of Anopheles dirus WRAIR2.</title>
        <authorList>
            <consortium name="The Broad Institute Genomics Platform"/>
            <person name="Neafsey D.E."/>
            <person name="Walton C."/>
            <person name="Walker B."/>
            <person name="Young S.K."/>
            <person name="Zeng Q."/>
            <person name="Gargeya S."/>
            <person name="Fitzgerald M."/>
            <person name="Haas B."/>
            <person name="Abouelleil A."/>
            <person name="Allen A.W."/>
            <person name="Alvarado L."/>
            <person name="Arachchi H.M."/>
            <person name="Berlin A.M."/>
            <person name="Chapman S.B."/>
            <person name="Gainer-Dewar J."/>
            <person name="Goldberg J."/>
            <person name="Griggs A."/>
            <person name="Gujja S."/>
            <person name="Hansen M."/>
            <person name="Howarth C."/>
            <person name="Imamovic A."/>
            <person name="Ireland A."/>
            <person name="Larimer J."/>
            <person name="McCowan C."/>
            <person name="Murphy C."/>
            <person name="Pearson M."/>
            <person name="Poon T.W."/>
            <person name="Priest M."/>
            <person name="Roberts A."/>
            <person name="Saif S."/>
            <person name="Shea T."/>
            <person name="Sisk P."/>
            <person name="Sykes S."/>
            <person name="Wortman J."/>
            <person name="Nusbaum C."/>
            <person name="Birren B."/>
        </authorList>
    </citation>
    <scope>NUCLEOTIDE SEQUENCE [LARGE SCALE GENOMIC DNA]</scope>
    <source>
        <strain evidence="3">WRAIR2</strain>
    </source>
</reference>
<dbReference type="Proteomes" id="UP000075884">
    <property type="component" value="Unassembled WGS sequence"/>
</dbReference>
<dbReference type="AlphaFoldDB" id="A0A182NRG2"/>
<reference evidence="2" key="2">
    <citation type="submission" date="2020-05" db="UniProtKB">
        <authorList>
            <consortium name="EnsemblMetazoa"/>
        </authorList>
    </citation>
    <scope>IDENTIFICATION</scope>
    <source>
        <strain evidence="2">WRAIR2</strain>
    </source>
</reference>